<protein>
    <submittedName>
        <fullName evidence="2">Uncharacterized protein</fullName>
    </submittedName>
</protein>
<dbReference type="RefSeq" id="WP_302110714.1">
    <property type="nucleotide sequence ID" value="NZ_JAUKTR010000006.1"/>
</dbReference>
<evidence type="ECO:0000256" key="1">
    <source>
        <dbReference type="SAM" id="MobiDB-lite"/>
    </source>
</evidence>
<dbReference type="EMBL" id="JAUKTR010000006">
    <property type="protein sequence ID" value="MDO1560282.1"/>
    <property type="molecule type" value="Genomic_DNA"/>
</dbReference>
<comment type="caution">
    <text evidence="2">The sequence shown here is derived from an EMBL/GenBank/DDBJ whole genome shotgun (WGS) entry which is preliminary data.</text>
</comment>
<feature type="region of interest" description="Disordered" evidence="1">
    <location>
        <begin position="1"/>
        <end position="58"/>
    </location>
</feature>
<sequence>MANEQTQDPQRQDELKGSRQTEAKLKQEQKGGSTERSTEGSTGGSPNDVKTQRPDERQ</sequence>
<evidence type="ECO:0000313" key="3">
    <source>
        <dbReference type="Proteomes" id="UP001169063"/>
    </source>
</evidence>
<feature type="compositionally biased region" description="Basic and acidic residues" evidence="1">
    <location>
        <begin position="10"/>
        <end position="29"/>
    </location>
</feature>
<reference evidence="2" key="1">
    <citation type="submission" date="2023-07" db="EMBL/GenBank/DDBJ databases">
        <title>Brevundimonas soil sp. nov., isolated from the soil of chemical plant.</title>
        <authorList>
            <person name="Wu N."/>
        </authorList>
    </citation>
    <scope>NUCLEOTIDE SEQUENCE</scope>
    <source>
        <strain evidence="2">XZ-24</strain>
    </source>
</reference>
<keyword evidence="3" id="KW-1185">Reference proteome</keyword>
<evidence type="ECO:0000313" key="2">
    <source>
        <dbReference type="EMBL" id="MDO1560282.1"/>
    </source>
</evidence>
<name>A0ABT8SNY3_9CAUL</name>
<gene>
    <name evidence="2" type="ORF">Q0812_12665</name>
</gene>
<accession>A0ABT8SNY3</accession>
<organism evidence="2 3">
    <name type="scientific">Peiella sedimenti</name>
    <dbReference type="NCBI Taxonomy" id="3061083"/>
    <lineage>
        <taxon>Bacteria</taxon>
        <taxon>Pseudomonadati</taxon>
        <taxon>Pseudomonadota</taxon>
        <taxon>Alphaproteobacteria</taxon>
        <taxon>Caulobacterales</taxon>
        <taxon>Caulobacteraceae</taxon>
        <taxon>Peiella</taxon>
    </lineage>
</organism>
<dbReference type="Proteomes" id="UP001169063">
    <property type="component" value="Unassembled WGS sequence"/>
</dbReference>
<proteinExistence type="predicted"/>